<accession>A0A167A656</accession>
<dbReference type="PATRIC" id="fig|1365251.3.peg.5058"/>
<comment type="caution">
    <text evidence="2">The sequence shown here is derived from an EMBL/GenBank/DDBJ whole genome shotgun (WGS) entry which is preliminary data.</text>
</comment>
<evidence type="ECO:0000313" key="3">
    <source>
        <dbReference type="Proteomes" id="UP000076503"/>
    </source>
</evidence>
<feature type="chain" id="PRO_5007883498" description="Alpha/beta hydrolase" evidence="1">
    <location>
        <begin position="19"/>
        <end position="255"/>
    </location>
</feature>
<sequence length="255" mass="28541">MKKSVLAFITIITTYANASGSEINVLHDEARKRSIPIEIKQPTNAAFCKKDNQCPVAFISAGYGEPHQNYQFLSDTLAHQGYLSVSIRHELKADPPLSVTGNLYQTRQENWQRGAKTLDFVRSTLATDYPEYDFDNLLLVGHSNGGDISSLLINQGKTYVSGLVTFDHRRVPLPRNKTVSVLSIRGSDFPADKGVLYTEKELQTYPGCVVKIPYSKHNDMTDEGPMWLKKSMSALFKAHLNGQSCQRLQSKITEK</sequence>
<dbReference type="InterPro" id="IPR029058">
    <property type="entry name" value="AB_hydrolase_fold"/>
</dbReference>
<feature type="signal peptide" evidence="1">
    <location>
        <begin position="1"/>
        <end position="18"/>
    </location>
</feature>
<dbReference type="Gene3D" id="3.40.50.1820">
    <property type="entry name" value="alpha/beta hydrolase"/>
    <property type="match status" value="1"/>
</dbReference>
<dbReference type="Proteomes" id="UP000076503">
    <property type="component" value="Unassembled WGS sequence"/>
</dbReference>
<gene>
    <name evidence="2" type="ORF">N476_25585</name>
</gene>
<dbReference type="AlphaFoldDB" id="A0A167A656"/>
<organism evidence="2 3">
    <name type="scientific">Pseudoalteromonas luteoviolacea H33</name>
    <dbReference type="NCBI Taxonomy" id="1365251"/>
    <lineage>
        <taxon>Bacteria</taxon>
        <taxon>Pseudomonadati</taxon>
        <taxon>Pseudomonadota</taxon>
        <taxon>Gammaproteobacteria</taxon>
        <taxon>Alteromonadales</taxon>
        <taxon>Pseudoalteromonadaceae</taxon>
        <taxon>Pseudoalteromonas</taxon>
    </lineage>
</organism>
<dbReference type="OrthoDB" id="9814760at2"/>
<keyword evidence="1" id="KW-0732">Signal</keyword>
<dbReference type="SUPFAM" id="SSF53474">
    <property type="entry name" value="alpha/beta-Hydrolases"/>
    <property type="match status" value="1"/>
</dbReference>
<reference evidence="2 3" key="1">
    <citation type="submission" date="2013-07" db="EMBL/GenBank/DDBJ databases">
        <title>Comparative Genomic and Metabolomic Analysis of Twelve Strains of Pseudoalteromonas luteoviolacea.</title>
        <authorList>
            <person name="Vynne N.G."/>
            <person name="Mansson M."/>
            <person name="Gram L."/>
        </authorList>
    </citation>
    <scope>NUCLEOTIDE SEQUENCE [LARGE SCALE GENOMIC DNA]</scope>
    <source>
        <strain evidence="2 3">H33</strain>
    </source>
</reference>
<dbReference type="EMBL" id="AUXZ01000131">
    <property type="protein sequence ID" value="KZN45027.1"/>
    <property type="molecule type" value="Genomic_DNA"/>
</dbReference>
<name>A0A167A656_9GAMM</name>
<evidence type="ECO:0000313" key="2">
    <source>
        <dbReference type="EMBL" id="KZN45027.1"/>
    </source>
</evidence>
<evidence type="ECO:0000256" key="1">
    <source>
        <dbReference type="SAM" id="SignalP"/>
    </source>
</evidence>
<protein>
    <recommendedName>
        <fullName evidence="4">Alpha/beta hydrolase</fullName>
    </recommendedName>
</protein>
<evidence type="ECO:0008006" key="4">
    <source>
        <dbReference type="Google" id="ProtNLM"/>
    </source>
</evidence>
<proteinExistence type="predicted"/>
<dbReference type="RefSeq" id="WP_155731746.1">
    <property type="nucleotide sequence ID" value="NZ_AUXZ01000131.1"/>
</dbReference>